<dbReference type="Pfam" id="PF00440">
    <property type="entry name" value="TetR_N"/>
    <property type="match status" value="1"/>
</dbReference>
<evidence type="ECO:0000256" key="2">
    <source>
        <dbReference type="ARBA" id="ARBA00023015"/>
    </source>
</evidence>
<keyword evidence="2" id="KW-0805">Transcription regulation</keyword>
<dbReference type="EMBL" id="AP022601">
    <property type="protein sequence ID" value="BBY91458.1"/>
    <property type="molecule type" value="Genomic_DNA"/>
</dbReference>
<accession>A0A9W4B7K2</accession>
<feature type="domain" description="HTH tetR-type" evidence="6">
    <location>
        <begin position="22"/>
        <end position="82"/>
    </location>
</feature>
<organism evidence="7 8">
    <name type="scientific">Mycobacterium gallinarum</name>
    <dbReference type="NCBI Taxonomy" id="39689"/>
    <lineage>
        <taxon>Bacteria</taxon>
        <taxon>Bacillati</taxon>
        <taxon>Actinomycetota</taxon>
        <taxon>Actinomycetes</taxon>
        <taxon>Mycobacteriales</taxon>
        <taxon>Mycobacteriaceae</taxon>
        <taxon>Mycobacterium</taxon>
    </lineage>
</organism>
<keyword evidence="8" id="KW-1185">Reference proteome</keyword>
<dbReference type="AlphaFoldDB" id="A0A9W4B7K2"/>
<dbReference type="GO" id="GO:0003700">
    <property type="term" value="F:DNA-binding transcription factor activity"/>
    <property type="evidence" value="ECO:0007669"/>
    <property type="project" value="TreeGrafter"/>
</dbReference>
<dbReference type="GO" id="GO:0000976">
    <property type="term" value="F:transcription cis-regulatory region binding"/>
    <property type="evidence" value="ECO:0007669"/>
    <property type="project" value="TreeGrafter"/>
</dbReference>
<evidence type="ECO:0000256" key="1">
    <source>
        <dbReference type="ARBA" id="ARBA00011738"/>
    </source>
</evidence>
<keyword evidence="3 5" id="KW-0238">DNA-binding</keyword>
<dbReference type="PANTHER" id="PTHR30055:SF234">
    <property type="entry name" value="HTH-TYPE TRANSCRIPTIONAL REGULATOR BETI"/>
    <property type="match status" value="1"/>
</dbReference>
<evidence type="ECO:0000313" key="7">
    <source>
        <dbReference type="EMBL" id="BBY91458.1"/>
    </source>
</evidence>
<dbReference type="InterPro" id="IPR049484">
    <property type="entry name" value="Rv0078-like_C"/>
</dbReference>
<dbReference type="Pfam" id="PF21351">
    <property type="entry name" value="TetR_C_41"/>
    <property type="match status" value="1"/>
</dbReference>
<sequence>MFDYGRPVARGLARRTQAERTEATTAALVDAARELFAREGYDAISLDAVAARAGVTKGAVYHHFAGKRQLFEAVFSREIERMTAPLVAAYSRKKDPWDAFKAASAAFLDECLDPAVQRIVLVDAPAAIGWDGIRRLEAPLLDLMELAISRAVDAGRIGRRPPAPLAHFLFGAICEVAMIVARADDQKIAQRQAVAEIGRVLDSLATTSRQR</sequence>
<dbReference type="GO" id="GO:0045892">
    <property type="term" value="P:negative regulation of DNA-templated transcription"/>
    <property type="evidence" value="ECO:0007669"/>
    <property type="project" value="UniProtKB-ARBA"/>
</dbReference>
<dbReference type="PRINTS" id="PR00455">
    <property type="entry name" value="HTHTETR"/>
</dbReference>
<dbReference type="PANTHER" id="PTHR30055">
    <property type="entry name" value="HTH-TYPE TRANSCRIPTIONAL REGULATOR RUTR"/>
    <property type="match status" value="1"/>
</dbReference>
<protein>
    <submittedName>
        <fullName evidence="7">TetR family transcriptional regulator</fullName>
    </submittedName>
</protein>
<gene>
    <name evidence="7" type="ORF">MGALJ_11270</name>
</gene>
<keyword evidence="4" id="KW-0804">Transcription</keyword>
<dbReference type="InterPro" id="IPR001647">
    <property type="entry name" value="HTH_TetR"/>
</dbReference>
<dbReference type="InterPro" id="IPR009057">
    <property type="entry name" value="Homeodomain-like_sf"/>
</dbReference>
<dbReference type="KEGG" id="mgau:MGALJ_11270"/>
<dbReference type="Proteomes" id="UP000465785">
    <property type="component" value="Chromosome"/>
</dbReference>
<evidence type="ECO:0000256" key="3">
    <source>
        <dbReference type="ARBA" id="ARBA00023125"/>
    </source>
</evidence>
<evidence type="ECO:0000256" key="5">
    <source>
        <dbReference type="PROSITE-ProRule" id="PRU00335"/>
    </source>
</evidence>
<dbReference type="InterPro" id="IPR050109">
    <property type="entry name" value="HTH-type_TetR-like_transc_reg"/>
</dbReference>
<dbReference type="PROSITE" id="PS01081">
    <property type="entry name" value="HTH_TETR_1"/>
    <property type="match status" value="1"/>
</dbReference>
<dbReference type="InterPro" id="IPR023772">
    <property type="entry name" value="DNA-bd_HTH_TetR-type_CS"/>
</dbReference>
<dbReference type="Gene3D" id="1.10.357.10">
    <property type="entry name" value="Tetracycline Repressor, domain 2"/>
    <property type="match status" value="1"/>
</dbReference>
<name>A0A9W4B7K2_9MYCO</name>
<comment type="subunit">
    <text evidence="1">Homodimer.</text>
</comment>
<reference evidence="7 8" key="1">
    <citation type="journal article" date="2019" name="Emerg. Microbes Infect.">
        <title>Comprehensive subspecies identification of 175 nontuberculous mycobacteria species based on 7547 genomic profiles.</title>
        <authorList>
            <person name="Matsumoto Y."/>
            <person name="Kinjo T."/>
            <person name="Motooka D."/>
            <person name="Nabeya D."/>
            <person name="Jung N."/>
            <person name="Uechi K."/>
            <person name="Horii T."/>
            <person name="Iida T."/>
            <person name="Fujita J."/>
            <person name="Nakamura S."/>
        </authorList>
    </citation>
    <scope>NUCLEOTIDE SEQUENCE [LARGE SCALE GENOMIC DNA]</scope>
    <source>
        <strain evidence="7 8">JCM 6399</strain>
    </source>
</reference>
<dbReference type="FunFam" id="1.10.10.60:FF:000141">
    <property type="entry name" value="TetR family transcriptional regulator"/>
    <property type="match status" value="1"/>
</dbReference>
<proteinExistence type="predicted"/>
<dbReference type="SUPFAM" id="SSF46689">
    <property type="entry name" value="Homeodomain-like"/>
    <property type="match status" value="1"/>
</dbReference>
<evidence type="ECO:0000259" key="6">
    <source>
        <dbReference type="PROSITE" id="PS50977"/>
    </source>
</evidence>
<feature type="DNA-binding region" description="H-T-H motif" evidence="5">
    <location>
        <begin position="45"/>
        <end position="64"/>
    </location>
</feature>
<dbReference type="PROSITE" id="PS50977">
    <property type="entry name" value="HTH_TETR_2"/>
    <property type="match status" value="1"/>
</dbReference>
<evidence type="ECO:0000313" key="8">
    <source>
        <dbReference type="Proteomes" id="UP000465785"/>
    </source>
</evidence>
<evidence type="ECO:0000256" key="4">
    <source>
        <dbReference type="ARBA" id="ARBA00023163"/>
    </source>
</evidence>